<dbReference type="PROSITE" id="PS50297">
    <property type="entry name" value="ANK_REP_REGION"/>
    <property type="match status" value="1"/>
</dbReference>
<dbReference type="OrthoDB" id="198309at2"/>
<accession>W0SFU4</accession>
<dbReference type="Gene3D" id="1.25.40.20">
    <property type="entry name" value="Ankyrin repeat-containing domain"/>
    <property type="match status" value="1"/>
</dbReference>
<dbReference type="KEGG" id="shd:SUTH_01858"/>
<feature type="transmembrane region" description="Helical" evidence="2">
    <location>
        <begin position="41"/>
        <end position="69"/>
    </location>
</feature>
<dbReference type="RefSeq" id="WP_041098761.1">
    <property type="nucleotide sequence ID" value="NZ_AP012547.1"/>
</dbReference>
<dbReference type="InterPro" id="IPR036770">
    <property type="entry name" value="Ankyrin_rpt-contain_sf"/>
</dbReference>
<dbReference type="InterPro" id="IPR002110">
    <property type="entry name" value="Ankyrin_rpt"/>
</dbReference>
<proteinExistence type="predicted"/>
<feature type="transmembrane region" description="Helical" evidence="2">
    <location>
        <begin position="12"/>
        <end position="29"/>
    </location>
</feature>
<reference evidence="3 4" key="1">
    <citation type="journal article" date="2014" name="Syst. Appl. Microbiol.">
        <title>Complete genomes of freshwater sulfur oxidizers Sulfuricella denitrificans skB26 and Sulfuritalea hydrogenivorans sk43H: genetic insights into the sulfur oxidation pathway of betaproteobacteria.</title>
        <authorList>
            <person name="Watanabe T."/>
            <person name="Kojima H."/>
            <person name="Fukui M."/>
        </authorList>
    </citation>
    <scope>NUCLEOTIDE SEQUENCE [LARGE SCALE GENOMIC DNA]</scope>
    <source>
        <strain evidence="3">DSM22779</strain>
    </source>
</reference>
<evidence type="ECO:0000256" key="2">
    <source>
        <dbReference type="SAM" id="Phobius"/>
    </source>
</evidence>
<sequence>MDIVKQKQIREWTLLGLVGAMALIANLPPRVLENIGVETSLLMGVLGLMVFIALFLYVRFFFFLLYALLAVGANLPEQWADGLGISQTPLLMALVAMVALSLANYSAKLLPSGLEPKILKQNPEATKVLLHSIERGNHAYVNTVLTMDFDLDTVDDEGLTPLMHAARRGDLKIVQALLKRGASPLLAGPAGKASDVALQNNFPAVNECLKRAEDAAEAARQAATQLQPDSAVVA</sequence>
<dbReference type="EMBL" id="AP012547">
    <property type="protein sequence ID" value="BAO29650.1"/>
    <property type="molecule type" value="Genomic_DNA"/>
</dbReference>
<gene>
    <name evidence="3" type="ORF">SUTH_01858</name>
</gene>
<dbReference type="AlphaFoldDB" id="W0SFU4"/>
<protein>
    <submittedName>
        <fullName evidence="3">Ankyrin repeat-containing protein</fullName>
    </submittedName>
</protein>
<dbReference type="Proteomes" id="UP000031637">
    <property type="component" value="Chromosome"/>
</dbReference>
<dbReference type="Pfam" id="PF12796">
    <property type="entry name" value="Ank_2"/>
    <property type="match status" value="1"/>
</dbReference>
<keyword evidence="2" id="KW-1133">Transmembrane helix</keyword>
<keyword evidence="1" id="KW-0040">ANK repeat</keyword>
<dbReference type="HOGENOM" id="CLU_1184545_0_0_4"/>
<name>W0SFU4_9PROT</name>
<dbReference type="STRING" id="1223802.SUTH_01858"/>
<keyword evidence="2" id="KW-0812">Transmembrane</keyword>
<feature type="repeat" description="ANK" evidence="1">
    <location>
        <begin position="157"/>
        <end position="183"/>
    </location>
</feature>
<evidence type="ECO:0000313" key="3">
    <source>
        <dbReference type="EMBL" id="BAO29650.1"/>
    </source>
</evidence>
<keyword evidence="4" id="KW-1185">Reference proteome</keyword>
<evidence type="ECO:0000256" key="1">
    <source>
        <dbReference type="PROSITE-ProRule" id="PRU00023"/>
    </source>
</evidence>
<feature type="transmembrane region" description="Helical" evidence="2">
    <location>
        <begin position="90"/>
        <end position="107"/>
    </location>
</feature>
<evidence type="ECO:0000313" key="4">
    <source>
        <dbReference type="Proteomes" id="UP000031637"/>
    </source>
</evidence>
<dbReference type="PROSITE" id="PS50088">
    <property type="entry name" value="ANK_REPEAT"/>
    <property type="match status" value="1"/>
</dbReference>
<dbReference type="SMART" id="SM00248">
    <property type="entry name" value="ANK"/>
    <property type="match status" value="1"/>
</dbReference>
<dbReference type="SUPFAM" id="SSF48403">
    <property type="entry name" value="Ankyrin repeat"/>
    <property type="match status" value="1"/>
</dbReference>
<organism evidence="3 4">
    <name type="scientific">Sulfuritalea hydrogenivorans sk43H</name>
    <dbReference type="NCBI Taxonomy" id="1223802"/>
    <lineage>
        <taxon>Bacteria</taxon>
        <taxon>Pseudomonadati</taxon>
        <taxon>Pseudomonadota</taxon>
        <taxon>Betaproteobacteria</taxon>
        <taxon>Nitrosomonadales</taxon>
        <taxon>Sterolibacteriaceae</taxon>
        <taxon>Sulfuritalea</taxon>
    </lineage>
</organism>
<keyword evidence="2" id="KW-0472">Membrane</keyword>